<comment type="subcellular location">
    <subcellularLocation>
        <location evidence="1">Cell inner membrane</location>
        <topology evidence="1">Single-pass type II membrane protein</topology>
        <orientation evidence="1">Periplasmic side</orientation>
    </subcellularLocation>
</comment>
<keyword evidence="16" id="KW-1185">Reference proteome</keyword>
<organism evidence="15 16">
    <name type="scientific">Mesosutterella faecium</name>
    <dbReference type="NCBI Taxonomy" id="2925194"/>
    <lineage>
        <taxon>Bacteria</taxon>
        <taxon>Pseudomonadati</taxon>
        <taxon>Pseudomonadota</taxon>
        <taxon>Betaproteobacteria</taxon>
        <taxon>Burkholderiales</taxon>
        <taxon>Sutterellaceae</taxon>
        <taxon>Mesosutterella</taxon>
    </lineage>
</organism>
<evidence type="ECO:0000256" key="4">
    <source>
        <dbReference type="ARBA" id="ARBA00022692"/>
    </source>
</evidence>
<evidence type="ECO:0000256" key="12">
    <source>
        <dbReference type="SAM" id="MobiDB-lite"/>
    </source>
</evidence>
<dbReference type="InterPro" id="IPR027304">
    <property type="entry name" value="Trigger_fact/SurA_dom_sf"/>
</dbReference>
<keyword evidence="6 13" id="KW-0472">Membrane</keyword>
<feature type="transmembrane region" description="Helical" evidence="13">
    <location>
        <begin position="12"/>
        <end position="32"/>
    </location>
</feature>
<dbReference type="InterPro" id="IPR000297">
    <property type="entry name" value="PPIase_PpiC"/>
</dbReference>
<dbReference type="PANTHER" id="PTHR47529">
    <property type="entry name" value="PEPTIDYL-PROLYL CIS-TRANS ISOMERASE D"/>
    <property type="match status" value="1"/>
</dbReference>
<evidence type="ECO:0000259" key="14">
    <source>
        <dbReference type="PROSITE" id="PS50198"/>
    </source>
</evidence>
<dbReference type="SUPFAM" id="SSF109998">
    <property type="entry name" value="Triger factor/SurA peptide-binding domain-like"/>
    <property type="match status" value="1"/>
</dbReference>
<accession>A0ABT7IPP0</accession>
<keyword evidence="2" id="KW-1003">Cell membrane</keyword>
<dbReference type="Pfam" id="PF13624">
    <property type="entry name" value="SurA_N_3"/>
    <property type="match status" value="1"/>
</dbReference>
<protein>
    <recommendedName>
        <fullName evidence="9">Periplasmic chaperone PpiD</fullName>
    </recommendedName>
    <alternativeName>
        <fullName evidence="10">Periplasmic folding chaperone</fullName>
    </alternativeName>
</protein>
<dbReference type="EMBL" id="JAKZJU020000001">
    <property type="protein sequence ID" value="MDL2059851.1"/>
    <property type="molecule type" value="Genomic_DNA"/>
</dbReference>
<keyword evidence="4 13" id="KW-0812">Transmembrane</keyword>
<dbReference type="PROSITE" id="PS50198">
    <property type="entry name" value="PPIC_PPIASE_2"/>
    <property type="match status" value="1"/>
</dbReference>
<evidence type="ECO:0000256" key="10">
    <source>
        <dbReference type="ARBA" id="ARBA00042775"/>
    </source>
</evidence>
<evidence type="ECO:0000256" key="1">
    <source>
        <dbReference type="ARBA" id="ARBA00004382"/>
    </source>
</evidence>
<comment type="similarity">
    <text evidence="8">Belongs to the PpiD chaperone family.</text>
</comment>
<comment type="caution">
    <text evidence="15">The sequence shown here is derived from an EMBL/GenBank/DDBJ whole genome shotgun (WGS) entry which is preliminary data.</text>
</comment>
<dbReference type="Pfam" id="PF13616">
    <property type="entry name" value="Rotamase_3"/>
    <property type="match status" value="1"/>
</dbReference>
<dbReference type="PANTHER" id="PTHR47529:SF1">
    <property type="entry name" value="PERIPLASMIC CHAPERONE PPID"/>
    <property type="match status" value="1"/>
</dbReference>
<evidence type="ECO:0000256" key="2">
    <source>
        <dbReference type="ARBA" id="ARBA00022475"/>
    </source>
</evidence>
<keyword evidence="7" id="KW-0143">Chaperone</keyword>
<dbReference type="InterPro" id="IPR052029">
    <property type="entry name" value="PpiD_chaperone"/>
</dbReference>
<dbReference type="InterPro" id="IPR046357">
    <property type="entry name" value="PPIase_dom_sf"/>
</dbReference>
<evidence type="ECO:0000313" key="16">
    <source>
        <dbReference type="Proteomes" id="UP001165481"/>
    </source>
</evidence>
<keyword evidence="11" id="KW-0697">Rotamase</keyword>
<reference evidence="15" key="1">
    <citation type="submission" date="2023-03" db="EMBL/GenBank/DDBJ databases">
        <title>Mesosutterella sp. nov. isolated from porcine feces.</title>
        <authorList>
            <person name="Yu S."/>
        </authorList>
    </citation>
    <scope>NUCLEOTIDE SEQUENCE</scope>
    <source>
        <strain evidence="15">AGMB02718</strain>
    </source>
</reference>
<proteinExistence type="inferred from homology"/>
<dbReference type="Gene3D" id="3.10.50.40">
    <property type="match status" value="1"/>
</dbReference>
<evidence type="ECO:0000256" key="6">
    <source>
        <dbReference type="ARBA" id="ARBA00023136"/>
    </source>
</evidence>
<dbReference type="RefSeq" id="WP_243376585.1">
    <property type="nucleotide sequence ID" value="NZ_JAKZJU020000001.1"/>
</dbReference>
<name>A0ABT7IPP0_9BURK</name>
<dbReference type="Proteomes" id="UP001165481">
    <property type="component" value="Unassembled WGS sequence"/>
</dbReference>
<evidence type="ECO:0000256" key="5">
    <source>
        <dbReference type="ARBA" id="ARBA00022989"/>
    </source>
</evidence>
<dbReference type="Gene3D" id="6.10.140.970">
    <property type="match status" value="1"/>
</dbReference>
<evidence type="ECO:0000256" key="9">
    <source>
        <dbReference type="ARBA" id="ARBA00040743"/>
    </source>
</evidence>
<evidence type="ECO:0000313" key="15">
    <source>
        <dbReference type="EMBL" id="MDL2059851.1"/>
    </source>
</evidence>
<sequence length="639" mass="70173">MLQGFRNHKRWMMAIIIGPISIAFVATGVYSYSRSNAEDNALAVVDGSKILPEQFDQAKREQLERLRQQMGDSFKSDILDNQEARAAILGRLIAERALGVEVAKEGIVVSRDTAISVIKSAGAFQINGKFDPELYKRFLASQGKTDEGFVAELQRSLANEIMVDNLQATSPIGRATAEQLNRLFRERREVRLYAFPAAQFLSQVKVSDAEAQSYYDGHKKEFVSPESEKVQYVVLTPDQFKTAKPSEQDLKTYYEQNAKKFAAPEERRASHILIGFGSDEKAAQKKAEDLVAELKAHPEKFAEEAKSLSTDKGSAANGGDLGWFGRGAMVPEFEKAVFAAKKGDIVGPVKTQYGFHIIRVTDTRGGEVPPLEKVRSKIEAEYGQQMAQKKFAEAADNFTNTVYEQPDSLQPVIDRYGLKPVEVDNVTKNGFNPQSEQGKYLNAHVIDLLFSSEAVNEKKNIQAIEVSPNVLVSARVLEHRPSAQIPFEQVKDKIVSKLKSEAALAAAKSAGEKKLAELKKAPSDAGFTPAVWVSRQEPMGLPPELVNAQLRVPAGKLPVFIGTQVAGGYVVSRINASKVPEFTDDERKSASAQLAKLHGAAETQAYLEALEQKLGTKINNKDYLPPKKAEAAASSKAAK</sequence>
<gene>
    <name evidence="15" type="ORF">MUN46_007900</name>
</gene>
<evidence type="ECO:0000256" key="11">
    <source>
        <dbReference type="PROSITE-ProRule" id="PRU00278"/>
    </source>
</evidence>
<feature type="domain" description="PpiC" evidence="14">
    <location>
        <begin position="264"/>
        <end position="362"/>
    </location>
</feature>
<feature type="region of interest" description="Disordered" evidence="12">
    <location>
        <begin position="619"/>
        <end position="639"/>
    </location>
</feature>
<evidence type="ECO:0000256" key="7">
    <source>
        <dbReference type="ARBA" id="ARBA00023186"/>
    </source>
</evidence>
<evidence type="ECO:0000256" key="3">
    <source>
        <dbReference type="ARBA" id="ARBA00022519"/>
    </source>
</evidence>
<keyword evidence="11" id="KW-0413">Isomerase</keyword>
<keyword evidence="5 13" id="KW-1133">Transmembrane helix</keyword>
<keyword evidence="3" id="KW-0997">Cell inner membrane</keyword>
<dbReference type="SUPFAM" id="SSF54534">
    <property type="entry name" value="FKBP-like"/>
    <property type="match status" value="1"/>
</dbReference>
<evidence type="ECO:0000256" key="8">
    <source>
        <dbReference type="ARBA" id="ARBA00038408"/>
    </source>
</evidence>
<evidence type="ECO:0000256" key="13">
    <source>
        <dbReference type="SAM" id="Phobius"/>
    </source>
</evidence>